<gene>
    <name evidence="2" type="ORF">A2Y75_05230</name>
</gene>
<sequence>MTSIDWASLRQTADDATKPVPEGEYDLVVNKAEATRASSGSPMIKMQLRVVGGPSDKKTIFHNITLTADNAFALAMFFRAMDAFGLNSTWFEQNNPSLEQIAAGLVERPVHATIGIRQFQGSDRNEIKQLSTSLTGGVGVPLAVTTTNGPGVPSVPTPGSTSPATPTTPMVPSIPQPSIPQPNVSTGAGVPTPPGLPI</sequence>
<dbReference type="Proteomes" id="UP000177876">
    <property type="component" value="Unassembled WGS sequence"/>
</dbReference>
<proteinExistence type="predicted"/>
<dbReference type="Pfam" id="PF05037">
    <property type="entry name" value="DUF669"/>
    <property type="match status" value="1"/>
</dbReference>
<feature type="region of interest" description="Disordered" evidence="1">
    <location>
        <begin position="146"/>
        <end position="198"/>
    </location>
</feature>
<evidence type="ECO:0000313" key="3">
    <source>
        <dbReference type="Proteomes" id="UP000177876"/>
    </source>
</evidence>
<dbReference type="EMBL" id="MELK01000051">
    <property type="protein sequence ID" value="OFW55819.1"/>
    <property type="molecule type" value="Genomic_DNA"/>
</dbReference>
<accession>A0A1F2WG35</accession>
<dbReference type="STRING" id="1797197.A2Y75_05230"/>
<dbReference type="AlphaFoldDB" id="A0A1F2WG35"/>
<name>A0A1F2WG35_9ACTN</name>
<comment type="caution">
    <text evidence="2">The sequence shown here is derived from an EMBL/GenBank/DDBJ whole genome shotgun (WGS) entry which is preliminary data.</text>
</comment>
<organism evidence="2 3">
    <name type="scientific">Candidatus Solincola sediminis</name>
    <dbReference type="NCBI Taxonomy" id="1797199"/>
    <lineage>
        <taxon>Bacteria</taxon>
        <taxon>Bacillati</taxon>
        <taxon>Actinomycetota</taxon>
        <taxon>Candidatus Geothermincolia</taxon>
        <taxon>Candidatus Geothermincolales</taxon>
        <taxon>Candidatus Geothermincolaceae</taxon>
        <taxon>Candidatus Solincola</taxon>
    </lineage>
</organism>
<protein>
    <recommendedName>
        <fullName evidence="4">DUF669 domain-containing protein</fullName>
    </recommendedName>
</protein>
<feature type="compositionally biased region" description="Low complexity" evidence="1">
    <location>
        <begin position="146"/>
        <end position="171"/>
    </location>
</feature>
<evidence type="ECO:0008006" key="4">
    <source>
        <dbReference type="Google" id="ProtNLM"/>
    </source>
</evidence>
<dbReference type="InterPro" id="IPR007731">
    <property type="entry name" value="DUF669"/>
</dbReference>
<evidence type="ECO:0000313" key="2">
    <source>
        <dbReference type="EMBL" id="OFW55819.1"/>
    </source>
</evidence>
<evidence type="ECO:0000256" key="1">
    <source>
        <dbReference type="SAM" id="MobiDB-lite"/>
    </source>
</evidence>
<reference evidence="2 3" key="1">
    <citation type="journal article" date="2016" name="Nat. Commun.">
        <title>Thousands of microbial genomes shed light on interconnected biogeochemical processes in an aquifer system.</title>
        <authorList>
            <person name="Anantharaman K."/>
            <person name="Brown C.T."/>
            <person name="Hug L.A."/>
            <person name="Sharon I."/>
            <person name="Castelle C.J."/>
            <person name="Probst A.J."/>
            <person name="Thomas B.C."/>
            <person name="Singh A."/>
            <person name="Wilkins M.J."/>
            <person name="Karaoz U."/>
            <person name="Brodie E.L."/>
            <person name="Williams K.H."/>
            <person name="Hubbard S.S."/>
            <person name="Banfield J.F."/>
        </authorList>
    </citation>
    <scope>NUCLEOTIDE SEQUENCE [LARGE SCALE GENOMIC DNA]</scope>
</reference>